<accession>F8N149</accession>
<evidence type="ECO:0000313" key="2">
    <source>
        <dbReference type="EMBL" id="EGO53082.1"/>
    </source>
</evidence>
<evidence type="ECO:0000256" key="1">
    <source>
        <dbReference type="SAM" id="MobiDB-lite"/>
    </source>
</evidence>
<feature type="region of interest" description="Disordered" evidence="1">
    <location>
        <begin position="29"/>
        <end position="50"/>
    </location>
</feature>
<evidence type="ECO:0000313" key="3">
    <source>
        <dbReference type="Proteomes" id="UP000008065"/>
    </source>
</evidence>
<dbReference type="AlphaFoldDB" id="F8N149"/>
<dbReference type="Proteomes" id="UP000008065">
    <property type="component" value="Unassembled WGS sequence"/>
</dbReference>
<gene>
    <name evidence="2" type="ORF">NEUTE1DRAFT_18864</name>
</gene>
<feature type="non-terminal residue" evidence="2">
    <location>
        <position position="50"/>
    </location>
</feature>
<proteinExistence type="predicted"/>
<dbReference type="EMBL" id="GL891382">
    <property type="protein sequence ID" value="EGO53082.1"/>
    <property type="molecule type" value="Genomic_DNA"/>
</dbReference>
<dbReference type="HOGENOM" id="CLU_3129814_0_0_1"/>
<keyword evidence="3" id="KW-1185">Reference proteome</keyword>
<name>F8N149_NEUT8</name>
<dbReference type="GeneID" id="20827360"/>
<dbReference type="KEGG" id="nte:NEUTE1DRAFT18864"/>
<organism evidence="2 3">
    <name type="scientific">Neurospora tetrasperma (strain FGSC 2508 / ATCC MYA-4615 / P0657)</name>
    <dbReference type="NCBI Taxonomy" id="510951"/>
    <lineage>
        <taxon>Eukaryota</taxon>
        <taxon>Fungi</taxon>
        <taxon>Dikarya</taxon>
        <taxon>Ascomycota</taxon>
        <taxon>Pezizomycotina</taxon>
        <taxon>Sordariomycetes</taxon>
        <taxon>Sordariomycetidae</taxon>
        <taxon>Sordariales</taxon>
        <taxon>Sordariaceae</taxon>
        <taxon>Neurospora</taxon>
    </lineage>
</organism>
<reference evidence="3" key="1">
    <citation type="journal article" date="2011" name="Genetics">
        <title>Massive changes in genome architecture accompany the transition to self-fertility in the filamentous fungus Neurospora tetrasperma.</title>
        <authorList>
            <person name="Ellison C.E."/>
            <person name="Stajich J.E."/>
            <person name="Jacobson D.J."/>
            <person name="Natvig D.O."/>
            <person name="Lapidus A."/>
            <person name="Foster B."/>
            <person name="Aerts A."/>
            <person name="Riley R."/>
            <person name="Lindquist E.A."/>
            <person name="Grigoriev I.V."/>
            <person name="Taylor J.W."/>
        </authorList>
    </citation>
    <scope>NUCLEOTIDE SEQUENCE [LARGE SCALE GENOMIC DNA]</scope>
    <source>
        <strain evidence="3">FGSC 2508 / P0657</strain>
    </source>
</reference>
<sequence>EDLVTPERSIVMNKLAKVTMPTFVPRVTTSRESYLPPSGASELPNGNTGN</sequence>
<dbReference type="RefSeq" id="XP_009854916.1">
    <property type="nucleotide sequence ID" value="XM_009856614.2"/>
</dbReference>
<protein>
    <submittedName>
        <fullName evidence="2">Uncharacterized protein</fullName>
    </submittedName>
</protein>
<dbReference type="VEuPathDB" id="FungiDB:NEUTE1DRAFT_18864"/>
<feature type="non-terminal residue" evidence="2">
    <location>
        <position position="1"/>
    </location>
</feature>